<evidence type="ECO:0000256" key="1">
    <source>
        <dbReference type="SAM" id="SignalP"/>
    </source>
</evidence>
<evidence type="ECO:0000313" key="2">
    <source>
        <dbReference type="EMBL" id="GAA3782018.1"/>
    </source>
</evidence>
<keyword evidence="3" id="KW-1185">Reference proteome</keyword>
<protein>
    <submittedName>
        <fullName evidence="2">Uncharacterized protein</fullName>
    </submittedName>
</protein>
<feature type="signal peptide" evidence="1">
    <location>
        <begin position="1"/>
        <end position="25"/>
    </location>
</feature>
<name>A0ABP7H273_9FLAO</name>
<gene>
    <name evidence="2" type="ORF">GCM10022271_12870</name>
</gene>
<accession>A0ABP7H273</accession>
<comment type="caution">
    <text evidence="2">The sequence shown here is derived from an EMBL/GenBank/DDBJ whole genome shotgun (WGS) entry which is preliminary data.</text>
</comment>
<evidence type="ECO:0000313" key="3">
    <source>
        <dbReference type="Proteomes" id="UP001501456"/>
    </source>
</evidence>
<dbReference type="Proteomes" id="UP001501456">
    <property type="component" value="Unassembled WGS sequence"/>
</dbReference>
<dbReference type="EMBL" id="BAABBI010000001">
    <property type="protein sequence ID" value="GAA3782018.1"/>
    <property type="molecule type" value="Genomic_DNA"/>
</dbReference>
<organism evidence="2 3">
    <name type="scientific">Corallibacter vietnamensis</name>
    <dbReference type="NCBI Taxonomy" id="904130"/>
    <lineage>
        <taxon>Bacteria</taxon>
        <taxon>Pseudomonadati</taxon>
        <taxon>Bacteroidota</taxon>
        <taxon>Flavobacteriia</taxon>
        <taxon>Flavobacteriales</taxon>
        <taxon>Flavobacteriaceae</taxon>
        <taxon>Corallibacter</taxon>
    </lineage>
</organism>
<dbReference type="PROSITE" id="PS51257">
    <property type="entry name" value="PROKAR_LIPOPROTEIN"/>
    <property type="match status" value="1"/>
</dbReference>
<feature type="chain" id="PRO_5047516019" evidence="1">
    <location>
        <begin position="26"/>
        <end position="125"/>
    </location>
</feature>
<proteinExistence type="predicted"/>
<sequence length="125" mass="14233">MRKNNSLLIVVVLVLTLFSCSKDDADFVVGQESLKIEDISNVNIVDVVSDVEIVVTTAYIKEKWESNFNDKFSLKKVAFNSFKIIETDENQTGKKVYFLKAISDDRTIETGVFLKKTDDTHYSLQ</sequence>
<dbReference type="RefSeq" id="WP_344728503.1">
    <property type="nucleotide sequence ID" value="NZ_BAABBI010000001.1"/>
</dbReference>
<keyword evidence="1" id="KW-0732">Signal</keyword>
<reference evidence="3" key="1">
    <citation type="journal article" date="2019" name="Int. J. Syst. Evol. Microbiol.">
        <title>The Global Catalogue of Microorganisms (GCM) 10K type strain sequencing project: providing services to taxonomists for standard genome sequencing and annotation.</title>
        <authorList>
            <consortium name="The Broad Institute Genomics Platform"/>
            <consortium name="The Broad Institute Genome Sequencing Center for Infectious Disease"/>
            <person name="Wu L."/>
            <person name="Ma J."/>
        </authorList>
    </citation>
    <scope>NUCLEOTIDE SEQUENCE [LARGE SCALE GENOMIC DNA]</scope>
    <source>
        <strain evidence="3">JCM 17525</strain>
    </source>
</reference>